<dbReference type="EMBL" id="JANHOH010000001">
    <property type="protein sequence ID" value="MCQ6958236.1"/>
    <property type="molecule type" value="Genomic_DNA"/>
</dbReference>
<evidence type="ECO:0008006" key="3">
    <source>
        <dbReference type="Google" id="ProtNLM"/>
    </source>
</evidence>
<evidence type="ECO:0000313" key="1">
    <source>
        <dbReference type="EMBL" id="MCQ6958236.1"/>
    </source>
</evidence>
<sequence length="99" mass="11842">MNYNFVNRPAVKSDILNAVDYYKAISPKLARQFLLRIREAKLYIDLTPIGFQIKYREVRTLMLKQFPFHIHYLVDEVNKQIIILAIIHAYKNPKDYSNR</sequence>
<keyword evidence="2" id="KW-1185">Reference proteome</keyword>
<dbReference type="InterPro" id="IPR035093">
    <property type="entry name" value="RelE/ParE_toxin_dom_sf"/>
</dbReference>
<dbReference type="Gene3D" id="3.30.2310.20">
    <property type="entry name" value="RelE-like"/>
    <property type="match status" value="1"/>
</dbReference>
<comment type="caution">
    <text evidence="1">The sequence shown here is derived from an EMBL/GenBank/DDBJ whole genome shotgun (WGS) entry which is preliminary data.</text>
</comment>
<accession>A0ABT1T1T2</accession>
<organism evidence="1 2">
    <name type="scientific">Mucilaginibacter aquariorum</name>
    <dbReference type="NCBI Taxonomy" id="2967225"/>
    <lineage>
        <taxon>Bacteria</taxon>
        <taxon>Pseudomonadati</taxon>
        <taxon>Bacteroidota</taxon>
        <taxon>Sphingobacteriia</taxon>
        <taxon>Sphingobacteriales</taxon>
        <taxon>Sphingobacteriaceae</taxon>
        <taxon>Mucilaginibacter</taxon>
    </lineage>
</organism>
<proteinExistence type="predicted"/>
<name>A0ABT1T1T2_9SPHI</name>
<evidence type="ECO:0000313" key="2">
    <source>
        <dbReference type="Proteomes" id="UP001204376"/>
    </source>
</evidence>
<dbReference type="Proteomes" id="UP001204376">
    <property type="component" value="Unassembled WGS sequence"/>
</dbReference>
<reference evidence="1 2" key="1">
    <citation type="submission" date="2022-07" db="EMBL/GenBank/DDBJ databases">
        <title>Mucilaginibacter sp. JC4.</title>
        <authorList>
            <person name="Le V."/>
            <person name="Ko S.-R."/>
            <person name="Ahn C.-Y."/>
            <person name="Oh H.-M."/>
        </authorList>
    </citation>
    <scope>NUCLEOTIDE SEQUENCE [LARGE SCALE GENOMIC DNA]</scope>
    <source>
        <strain evidence="1 2">JC4</strain>
    </source>
</reference>
<protein>
    <recommendedName>
        <fullName evidence="3">Type II toxin-antitoxin system RelE/ParE family toxin</fullName>
    </recommendedName>
</protein>
<gene>
    <name evidence="1" type="ORF">NPE20_09715</name>
</gene>